<name>A0A655ALL7_MYCTX</name>
<organism evidence="2 5">
    <name type="scientific">Mycobacterium tuberculosis</name>
    <dbReference type="NCBI Taxonomy" id="1773"/>
    <lineage>
        <taxon>Bacteria</taxon>
        <taxon>Bacillati</taxon>
        <taxon>Actinomycetota</taxon>
        <taxon>Actinomycetes</taxon>
        <taxon>Mycobacteriales</taxon>
        <taxon>Mycobacteriaceae</taxon>
        <taxon>Mycobacterium</taxon>
        <taxon>Mycobacterium tuberculosis complex</taxon>
    </lineage>
</organism>
<dbReference type="Proteomes" id="UP000049023">
    <property type="component" value="Unassembled WGS sequence"/>
</dbReference>
<dbReference type="EMBL" id="CNFU01001672">
    <property type="protein sequence ID" value="CKT64937.1"/>
    <property type="molecule type" value="Genomic_DNA"/>
</dbReference>
<protein>
    <submittedName>
        <fullName evidence="2">Putative transmembrane transport protein MMPL3</fullName>
    </submittedName>
</protein>
<proteinExistence type="predicted"/>
<accession>A0A655ALL7</accession>
<feature type="region of interest" description="Disordered" evidence="1">
    <location>
        <begin position="1"/>
        <end position="70"/>
    </location>
</feature>
<gene>
    <name evidence="3" type="ORF">ERS007720_00384</name>
    <name evidence="2" type="ORF">ERS027661_04611</name>
</gene>
<evidence type="ECO:0000313" key="5">
    <source>
        <dbReference type="Proteomes" id="UP000049023"/>
    </source>
</evidence>
<sequence length="70" mass="7374">MPLAANRSTDAAGDPAEPTAALPIIRSDGDDSEAATEQLNARGTSDKTRQRRRGGGALSAQDLLRREGRL</sequence>
<keyword evidence="2" id="KW-0472">Membrane</keyword>
<dbReference type="RefSeq" id="WP_031707599.1">
    <property type="nucleotide sequence ID" value="NZ_PYPU01000093.1"/>
</dbReference>
<dbReference type="Proteomes" id="UP000044938">
    <property type="component" value="Unassembled WGS sequence"/>
</dbReference>
<evidence type="ECO:0000256" key="1">
    <source>
        <dbReference type="SAM" id="MobiDB-lite"/>
    </source>
</evidence>
<reference evidence="4 5" key="1">
    <citation type="submission" date="2015-03" db="EMBL/GenBank/DDBJ databases">
        <authorList>
            <consortium name="Pathogen Informatics"/>
        </authorList>
    </citation>
    <scope>NUCLEOTIDE SEQUENCE [LARGE SCALE GENOMIC DNA]</scope>
    <source>
        <strain evidence="2 5">Bir 187</strain>
        <strain evidence="3 4">M09401471</strain>
    </source>
</reference>
<evidence type="ECO:0000313" key="2">
    <source>
        <dbReference type="EMBL" id="CKT64937.1"/>
    </source>
</evidence>
<dbReference type="AlphaFoldDB" id="A0A655ALL7"/>
<dbReference type="EMBL" id="CSAJ01000027">
    <property type="protein sequence ID" value="COV51627.1"/>
    <property type="molecule type" value="Genomic_DNA"/>
</dbReference>
<evidence type="ECO:0000313" key="4">
    <source>
        <dbReference type="Proteomes" id="UP000044938"/>
    </source>
</evidence>
<keyword evidence="2" id="KW-0812">Transmembrane</keyword>
<evidence type="ECO:0000313" key="3">
    <source>
        <dbReference type="EMBL" id="COV51627.1"/>
    </source>
</evidence>